<name>A0A0M8N3H3_ESCWE</name>
<accession>A0A0M8N3H3</accession>
<evidence type="ECO:0000313" key="4">
    <source>
        <dbReference type="EMBL" id="KOS19061.1"/>
    </source>
</evidence>
<protein>
    <submittedName>
        <fullName evidence="4">Isoflavone reductase</fullName>
    </submittedName>
</protein>
<dbReference type="STRING" id="150374.A0A0M8N3H3"/>
<proteinExistence type="predicted"/>
<sequence length="319" mass="34144">MASWKPSSLLLFGATGTIGRFIAQSILAARPALGSPRITVFTSPAPSGAKAELLRGWEAAGVSVITGDVASAADVARAYASSGADTVISSLGRDAIGAQAEMIRQAERSGSVRWFLPSEFGTDTQHGERSAHERPHQAKRMVHRLVRDEVRRLKVTYVVTGPYFDMWADTPALRDALGGFDVGGRRAVVAGDGEQKISFTTKTDVGRAVVAALQHPEAAAGRTLRVASFVVSPNQVRAEYEAQAGGPFDTRYIPLTEFEALERALWEEGRQPNATIATLRRIWATGGAEYPELDNAAIGLGEDGLESLSEAVRQQIEGK</sequence>
<dbReference type="InterPro" id="IPR008030">
    <property type="entry name" value="NmrA-like"/>
</dbReference>
<dbReference type="Pfam" id="PF05368">
    <property type="entry name" value="NmrA"/>
    <property type="match status" value="1"/>
</dbReference>
<evidence type="ECO:0000256" key="2">
    <source>
        <dbReference type="ARBA" id="ARBA00023002"/>
    </source>
</evidence>
<dbReference type="SUPFAM" id="SSF51735">
    <property type="entry name" value="NAD(P)-binding Rossmann-fold domains"/>
    <property type="match status" value="1"/>
</dbReference>
<evidence type="ECO:0000313" key="5">
    <source>
        <dbReference type="Proteomes" id="UP000053831"/>
    </source>
</evidence>
<evidence type="ECO:0000259" key="3">
    <source>
        <dbReference type="Pfam" id="PF05368"/>
    </source>
</evidence>
<dbReference type="Gene3D" id="3.40.50.720">
    <property type="entry name" value="NAD(P)-binding Rossmann-like Domain"/>
    <property type="match status" value="1"/>
</dbReference>
<dbReference type="InterPro" id="IPR051609">
    <property type="entry name" value="NmrA/Isoflavone_reductase-like"/>
</dbReference>
<dbReference type="CDD" id="cd05259">
    <property type="entry name" value="PCBER_SDR_a"/>
    <property type="match status" value="1"/>
</dbReference>
<keyword evidence="2" id="KW-0560">Oxidoreductase</keyword>
<dbReference type="AlphaFoldDB" id="A0A0M8N3H3"/>
<dbReference type="InterPro" id="IPR045312">
    <property type="entry name" value="PCBER-like"/>
</dbReference>
<dbReference type="Proteomes" id="UP000053831">
    <property type="component" value="Unassembled WGS sequence"/>
</dbReference>
<reference evidence="4 5" key="1">
    <citation type="submission" date="2015-07" db="EMBL/GenBank/DDBJ databases">
        <title>The genome of the fungus Escovopsis weberi, a specialized disease agent of ant agriculture.</title>
        <authorList>
            <person name="de Man T.J."/>
            <person name="Stajich J.E."/>
            <person name="Kubicek C.P."/>
            <person name="Chenthamara K."/>
            <person name="Atanasova L."/>
            <person name="Druzhinina I.S."/>
            <person name="Birnbaum S."/>
            <person name="Barribeau S.M."/>
            <person name="Teiling C."/>
            <person name="Suen G."/>
            <person name="Currie C."/>
            <person name="Gerardo N.M."/>
        </authorList>
    </citation>
    <scope>NUCLEOTIDE SEQUENCE [LARGE SCALE GENOMIC DNA]</scope>
</reference>
<dbReference type="InterPro" id="IPR036291">
    <property type="entry name" value="NAD(P)-bd_dom_sf"/>
</dbReference>
<dbReference type="EMBL" id="LGSR01000020">
    <property type="protein sequence ID" value="KOS19061.1"/>
    <property type="molecule type" value="Genomic_DNA"/>
</dbReference>
<evidence type="ECO:0000256" key="1">
    <source>
        <dbReference type="ARBA" id="ARBA00022857"/>
    </source>
</evidence>
<dbReference type="OrthoDB" id="419598at2759"/>
<organism evidence="4 5">
    <name type="scientific">Escovopsis weberi</name>
    <dbReference type="NCBI Taxonomy" id="150374"/>
    <lineage>
        <taxon>Eukaryota</taxon>
        <taxon>Fungi</taxon>
        <taxon>Dikarya</taxon>
        <taxon>Ascomycota</taxon>
        <taxon>Pezizomycotina</taxon>
        <taxon>Sordariomycetes</taxon>
        <taxon>Hypocreomycetidae</taxon>
        <taxon>Hypocreales</taxon>
        <taxon>Hypocreaceae</taxon>
        <taxon>Escovopsis</taxon>
    </lineage>
</organism>
<keyword evidence="1" id="KW-0521">NADP</keyword>
<dbReference type="PANTHER" id="PTHR47706">
    <property type="entry name" value="NMRA-LIKE FAMILY PROTEIN"/>
    <property type="match status" value="1"/>
</dbReference>
<keyword evidence="5" id="KW-1185">Reference proteome</keyword>
<dbReference type="GO" id="GO:0016491">
    <property type="term" value="F:oxidoreductase activity"/>
    <property type="evidence" value="ECO:0007669"/>
    <property type="project" value="UniProtKB-KW"/>
</dbReference>
<dbReference type="PANTHER" id="PTHR47706:SF11">
    <property type="entry name" value="ISOFLAVONE REDUCTASE FAMILY PROTEIN (AFU_ORTHOLOGUE AFUA_1G12510)"/>
    <property type="match status" value="1"/>
</dbReference>
<dbReference type="Gene3D" id="3.90.25.10">
    <property type="entry name" value="UDP-galactose 4-epimerase, domain 1"/>
    <property type="match status" value="1"/>
</dbReference>
<gene>
    <name evidence="4" type="ORF">ESCO_001341</name>
</gene>
<feature type="domain" description="NmrA-like" evidence="3">
    <location>
        <begin position="8"/>
        <end position="259"/>
    </location>
</feature>
<comment type="caution">
    <text evidence="4">The sequence shown here is derived from an EMBL/GenBank/DDBJ whole genome shotgun (WGS) entry which is preliminary data.</text>
</comment>